<feature type="region of interest" description="Disordered" evidence="1">
    <location>
        <begin position="168"/>
        <end position="233"/>
    </location>
</feature>
<feature type="compositionally biased region" description="Basic and acidic residues" evidence="1">
    <location>
        <begin position="195"/>
        <end position="220"/>
    </location>
</feature>
<feature type="compositionally biased region" description="Polar residues" evidence="1">
    <location>
        <begin position="168"/>
        <end position="178"/>
    </location>
</feature>
<gene>
    <name evidence="2" type="ORF">SAPINGB_P000693</name>
</gene>
<dbReference type="GeneID" id="43579516"/>
<evidence type="ECO:0000313" key="3">
    <source>
        <dbReference type="Proteomes" id="UP000398389"/>
    </source>
</evidence>
<proteinExistence type="predicted"/>
<evidence type="ECO:0000313" key="2">
    <source>
        <dbReference type="EMBL" id="VVT45267.1"/>
    </source>
</evidence>
<accession>A0A5E8B7Q1</accession>
<keyword evidence="3" id="KW-1185">Reference proteome</keyword>
<organism evidence="2 3">
    <name type="scientific">Magnusiomyces paraingens</name>
    <dbReference type="NCBI Taxonomy" id="2606893"/>
    <lineage>
        <taxon>Eukaryota</taxon>
        <taxon>Fungi</taxon>
        <taxon>Dikarya</taxon>
        <taxon>Ascomycota</taxon>
        <taxon>Saccharomycotina</taxon>
        <taxon>Dipodascomycetes</taxon>
        <taxon>Dipodascales</taxon>
        <taxon>Dipodascaceae</taxon>
        <taxon>Magnusiomyces</taxon>
    </lineage>
</organism>
<dbReference type="Proteomes" id="UP000398389">
    <property type="component" value="Unassembled WGS sequence"/>
</dbReference>
<dbReference type="RefSeq" id="XP_031851307.1">
    <property type="nucleotide sequence ID" value="XM_031995416.1"/>
</dbReference>
<protein>
    <submittedName>
        <fullName evidence="2">Uncharacterized protein</fullName>
    </submittedName>
</protein>
<dbReference type="AlphaFoldDB" id="A0A5E8B7Q1"/>
<sequence>MPDDSKTLERAVTQETDIWSNLKDFESLEGLFSHRDSKILTFDSGQTEKISQPIQIQNDLIDEISHHRFYGFHGFHGNPHLDLIHAPLFTEKPKTNHQLFREHIHSKGPKFTSTPIKASAKRLLSTFVTREMDHRNNGQSEQFELYSNSTPNFKSNLDLNTSPFAAESSSKKFNGNVLNSHTSNNTRRKSSRRLLGVDHNRRSMHQERDEKKNNKMDNILRRPSFPPQQRNEGVVWDYKSEKQLSKKSKWKGKGISQVPFSVHQKQYQQQKLKKERLKSERPQEGFTLDRLLEYGASLHKDSKRLGTIDTDISWKNACDRWGPAWKKFANSL</sequence>
<name>A0A5E8B7Q1_9ASCO</name>
<reference evidence="2 3" key="1">
    <citation type="submission" date="2019-09" db="EMBL/GenBank/DDBJ databases">
        <authorList>
            <person name="Brejova B."/>
        </authorList>
    </citation>
    <scope>NUCLEOTIDE SEQUENCE [LARGE SCALE GENOMIC DNA]</scope>
</reference>
<evidence type="ECO:0000256" key="1">
    <source>
        <dbReference type="SAM" id="MobiDB-lite"/>
    </source>
</evidence>
<dbReference type="EMBL" id="CABVLU010000001">
    <property type="protein sequence ID" value="VVT45267.1"/>
    <property type="molecule type" value="Genomic_DNA"/>
</dbReference>